<dbReference type="InterPro" id="IPR020930">
    <property type="entry name" value="Ribosomal_uL5_bac-type"/>
</dbReference>
<dbReference type="PANTHER" id="PTHR33284">
    <property type="entry name" value="RIBOSOMAL PROTEIN L25/GLN-TRNA SYNTHETASE, ANTI-CODON-BINDING DOMAIN-CONTAINING PROTEIN"/>
    <property type="match status" value="1"/>
</dbReference>
<dbReference type="InterPro" id="IPR020056">
    <property type="entry name" value="Rbsml_bL25/Gln-tRNA_synth_N"/>
</dbReference>
<keyword evidence="2" id="KW-0694">RNA-binding</keyword>
<evidence type="ECO:0000256" key="5">
    <source>
        <dbReference type="SAM" id="MobiDB-lite"/>
    </source>
</evidence>
<dbReference type="GO" id="GO:0006412">
    <property type="term" value="P:translation"/>
    <property type="evidence" value="ECO:0007669"/>
    <property type="project" value="InterPro"/>
</dbReference>
<feature type="region of interest" description="Disordered" evidence="5">
    <location>
        <begin position="137"/>
        <end position="177"/>
    </location>
</feature>
<reference evidence="7" key="1">
    <citation type="submission" date="2020-05" db="EMBL/GenBank/DDBJ databases">
        <authorList>
            <person name="Chiriac C."/>
            <person name="Salcher M."/>
            <person name="Ghai R."/>
            <person name="Kavagutti S V."/>
        </authorList>
    </citation>
    <scope>NUCLEOTIDE SEQUENCE</scope>
</reference>
<evidence type="ECO:0000259" key="6">
    <source>
        <dbReference type="Pfam" id="PF01386"/>
    </source>
</evidence>
<dbReference type="Gene3D" id="2.40.240.10">
    <property type="entry name" value="Ribosomal Protein L25, Chain P"/>
    <property type="match status" value="1"/>
</dbReference>
<evidence type="ECO:0000313" key="7">
    <source>
        <dbReference type="EMBL" id="CAB4916637.1"/>
    </source>
</evidence>
<feature type="compositionally biased region" description="Low complexity" evidence="5">
    <location>
        <begin position="159"/>
        <end position="177"/>
    </location>
</feature>
<dbReference type="InterPro" id="IPR011035">
    <property type="entry name" value="Ribosomal_bL25/Gln-tRNA_synth"/>
</dbReference>
<sequence>MPAVAITASPRSEFGKGAARKLRRAGQVPAVIYGSGAELVHVTLPAHELGLALRTSRVVFTIDFAGATITAKPRDVQRDPVRRVIEHIDLIIITKEEAAERGAIGDAIRATEAAATEAGMDPAAAVAAMEDAIAHGESASDAADHALSDVREKAEEYSEANAHAAAEATAEAPAEGA</sequence>
<dbReference type="PANTHER" id="PTHR33284:SF1">
    <property type="entry name" value="RIBOSOMAL PROTEIN L25_GLN-TRNA SYNTHETASE, ANTI-CODON-BINDING DOMAIN-CONTAINING PROTEIN"/>
    <property type="match status" value="1"/>
</dbReference>
<dbReference type="GO" id="GO:0022625">
    <property type="term" value="C:cytosolic large ribosomal subunit"/>
    <property type="evidence" value="ECO:0007669"/>
    <property type="project" value="TreeGrafter"/>
</dbReference>
<dbReference type="EMBL" id="CAFBNB010000001">
    <property type="protein sequence ID" value="CAB4916637.1"/>
    <property type="molecule type" value="Genomic_DNA"/>
</dbReference>
<protein>
    <submittedName>
        <fullName evidence="7">Unannotated protein</fullName>
    </submittedName>
</protein>
<gene>
    <name evidence="7" type="ORF">UFOPK3720_00003</name>
</gene>
<dbReference type="NCBIfam" id="TIGR00731">
    <property type="entry name" value="bL25_bact_ctc"/>
    <property type="match status" value="1"/>
</dbReference>
<dbReference type="InterPro" id="IPR029751">
    <property type="entry name" value="Ribosomal_L25_dom"/>
</dbReference>
<evidence type="ECO:0000256" key="1">
    <source>
        <dbReference type="ARBA" id="ARBA00022730"/>
    </source>
</evidence>
<dbReference type="AlphaFoldDB" id="A0A6J7H6J5"/>
<dbReference type="CDD" id="cd00495">
    <property type="entry name" value="Ribosomal_L25_TL5_CTC"/>
    <property type="match status" value="1"/>
</dbReference>
<keyword evidence="1" id="KW-0699">rRNA-binding</keyword>
<dbReference type="InterPro" id="IPR001021">
    <property type="entry name" value="Ribosomal_bL25_long"/>
</dbReference>
<organism evidence="7">
    <name type="scientific">freshwater metagenome</name>
    <dbReference type="NCBI Taxonomy" id="449393"/>
    <lineage>
        <taxon>unclassified sequences</taxon>
        <taxon>metagenomes</taxon>
        <taxon>ecological metagenomes</taxon>
    </lineage>
</organism>
<keyword evidence="4" id="KW-0687">Ribonucleoprotein</keyword>
<proteinExistence type="predicted"/>
<dbReference type="SUPFAM" id="SSF50715">
    <property type="entry name" value="Ribosomal protein L25-like"/>
    <property type="match status" value="1"/>
</dbReference>
<feature type="compositionally biased region" description="Basic and acidic residues" evidence="5">
    <location>
        <begin position="142"/>
        <end position="156"/>
    </location>
</feature>
<accession>A0A6J7H6J5</accession>
<name>A0A6J7H6J5_9ZZZZ</name>
<dbReference type="GO" id="GO:0003735">
    <property type="term" value="F:structural constituent of ribosome"/>
    <property type="evidence" value="ECO:0007669"/>
    <property type="project" value="InterPro"/>
</dbReference>
<feature type="domain" description="Large ribosomal subunit protein bL25 L25" evidence="6">
    <location>
        <begin position="6"/>
        <end position="90"/>
    </location>
</feature>
<dbReference type="Pfam" id="PF01386">
    <property type="entry name" value="Ribosomal_L25p"/>
    <property type="match status" value="1"/>
</dbReference>
<evidence type="ECO:0000256" key="2">
    <source>
        <dbReference type="ARBA" id="ARBA00022884"/>
    </source>
</evidence>
<evidence type="ECO:0000256" key="4">
    <source>
        <dbReference type="ARBA" id="ARBA00023274"/>
    </source>
</evidence>
<evidence type="ECO:0000256" key="3">
    <source>
        <dbReference type="ARBA" id="ARBA00022980"/>
    </source>
</evidence>
<dbReference type="GO" id="GO:0008097">
    <property type="term" value="F:5S rRNA binding"/>
    <property type="evidence" value="ECO:0007669"/>
    <property type="project" value="InterPro"/>
</dbReference>
<keyword evidence="3" id="KW-0689">Ribosomal protein</keyword>